<gene>
    <name evidence="1" type="ORF">F6U93_03905</name>
</gene>
<dbReference type="EMBL" id="WAAT01000025">
    <property type="protein sequence ID" value="KAB1069465.1"/>
    <property type="molecule type" value="Genomic_DNA"/>
</dbReference>
<protein>
    <submittedName>
        <fullName evidence="1">Uncharacterized protein</fullName>
    </submittedName>
</protein>
<keyword evidence="2" id="KW-1185">Reference proteome</keyword>
<accession>A0A6N6MK60</accession>
<comment type="caution">
    <text evidence="1">The sequence shown here is derived from an EMBL/GenBank/DDBJ whole genome shotgun (WGS) entry which is preliminary data.</text>
</comment>
<evidence type="ECO:0000313" key="2">
    <source>
        <dbReference type="Proteomes" id="UP000441333"/>
    </source>
</evidence>
<dbReference type="RefSeq" id="WP_150937027.1">
    <property type="nucleotide sequence ID" value="NZ_WAAT01000025.1"/>
</dbReference>
<proteinExistence type="predicted"/>
<organism evidence="1 2">
    <name type="scientific">Pseudotamlana haliotis</name>
    <dbReference type="NCBI Taxonomy" id="2614804"/>
    <lineage>
        <taxon>Bacteria</taxon>
        <taxon>Pseudomonadati</taxon>
        <taxon>Bacteroidota</taxon>
        <taxon>Flavobacteriia</taxon>
        <taxon>Flavobacteriales</taxon>
        <taxon>Flavobacteriaceae</taxon>
        <taxon>Pseudotamlana</taxon>
    </lineage>
</organism>
<dbReference type="AlphaFoldDB" id="A0A6N6MK60"/>
<sequence>MSKTTKKLKLHQYSDIYILNKPETFDEVFKDISYSESLVTTSCVECALVFANTKDEFINQMLTLSPRLLDHSVVWVFYPNKMPISEISKLHIEFDWDFLGDYRLKPTKLYTIDKTWNVMKIKKIHV</sequence>
<dbReference type="Proteomes" id="UP000441333">
    <property type="component" value="Unassembled WGS sequence"/>
</dbReference>
<evidence type="ECO:0000313" key="1">
    <source>
        <dbReference type="EMBL" id="KAB1069465.1"/>
    </source>
</evidence>
<name>A0A6N6MK60_9FLAO</name>
<reference evidence="1 2" key="1">
    <citation type="submission" date="2019-09" db="EMBL/GenBank/DDBJ databases">
        <authorList>
            <person name="Cao W.R."/>
        </authorList>
    </citation>
    <scope>NUCLEOTIDE SEQUENCE [LARGE SCALE GENOMIC DNA]</scope>
    <source>
        <strain evidence="1 2">B1N29</strain>
    </source>
</reference>